<feature type="compositionally biased region" description="Low complexity" evidence="1">
    <location>
        <begin position="181"/>
        <end position="194"/>
    </location>
</feature>
<dbReference type="PANTHER" id="PTHR33929:SF13">
    <property type="entry name" value="MEMBRANE-ASSOCIATED KINASE REGULATOR 2_5"/>
    <property type="match status" value="1"/>
</dbReference>
<dbReference type="GO" id="GO:0005886">
    <property type="term" value="C:plasma membrane"/>
    <property type="evidence" value="ECO:0007669"/>
    <property type="project" value="InterPro"/>
</dbReference>
<evidence type="ECO:0000256" key="1">
    <source>
        <dbReference type="SAM" id="MobiDB-lite"/>
    </source>
</evidence>
<name>A0A5N6LJS2_9ASTR</name>
<accession>A0A5N6LJS2</accession>
<dbReference type="PANTHER" id="PTHR33929">
    <property type="entry name" value="MEMBRANE-ASSOCIATED KINASE REGULATOR 2-RELATED"/>
    <property type="match status" value="1"/>
</dbReference>
<feature type="compositionally biased region" description="Polar residues" evidence="1">
    <location>
        <begin position="222"/>
        <end position="233"/>
    </location>
</feature>
<organism evidence="2 4">
    <name type="scientific">Mikania micrantha</name>
    <name type="common">bitter vine</name>
    <dbReference type="NCBI Taxonomy" id="192012"/>
    <lineage>
        <taxon>Eukaryota</taxon>
        <taxon>Viridiplantae</taxon>
        <taxon>Streptophyta</taxon>
        <taxon>Embryophyta</taxon>
        <taxon>Tracheophyta</taxon>
        <taxon>Spermatophyta</taxon>
        <taxon>Magnoliopsida</taxon>
        <taxon>eudicotyledons</taxon>
        <taxon>Gunneridae</taxon>
        <taxon>Pentapetalae</taxon>
        <taxon>asterids</taxon>
        <taxon>campanulids</taxon>
        <taxon>Asterales</taxon>
        <taxon>Asteraceae</taxon>
        <taxon>Asteroideae</taxon>
        <taxon>Heliantheae alliance</taxon>
        <taxon>Eupatorieae</taxon>
        <taxon>Mikania</taxon>
    </lineage>
</organism>
<keyword evidence="4" id="KW-1185">Reference proteome</keyword>
<dbReference type="OrthoDB" id="689803at2759"/>
<evidence type="ECO:0000313" key="3">
    <source>
        <dbReference type="EMBL" id="KAD4585941.1"/>
    </source>
</evidence>
<reference evidence="2 4" key="1">
    <citation type="submission" date="2019-05" db="EMBL/GenBank/DDBJ databases">
        <title>Mikania micrantha, genome provides insights into the molecular mechanism of rapid growth.</title>
        <authorList>
            <person name="Liu B."/>
        </authorList>
    </citation>
    <scope>NUCLEOTIDE SEQUENCE [LARGE SCALE GENOMIC DNA]</scope>
    <source>
        <strain evidence="2">NLD-2019</strain>
        <tissue evidence="2">Leaf</tissue>
    </source>
</reference>
<evidence type="ECO:0000313" key="2">
    <source>
        <dbReference type="EMBL" id="KAD2126024.1"/>
    </source>
</evidence>
<gene>
    <name evidence="3" type="ORF">E3N88_23542</name>
    <name evidence="2" type="ORF">E3N88_41806</name>
</gene>
<sequence length="297" mass="33149">MEVFSLLKFWRTAGGGDQGYDSSIDDEESFFELVFTNSVDEDECRCIGSPKFNGFSDESRSSFRFSSPDEVYLNNTTNIFSFDSPETKAPKSPLRLLNLGFQNVQKSESEIEEAKIEPNSILKRDNSLRQQLKTEKLLENEQTPSKRFSKDVVNKYLNLIKPAYVRVSKRSTEKSRSPEKSITPSSSPASSVFSPRKEDKRAGAGRRGAVFKEVRKRLGKSRSASAILQTPATKSDDSALEQQDGIQGAILHCKRSYNSPSQVCVLSRSGSAPLNNQTRISIDEDNRFETEIGGKSS</sequence>
<comment type="caution">
    <text evidence="2">The sequence shown here is derived from an EMBL/GenBank/DDBJ whole genome shotgun (WGS) entry which is preliminary data.</text>
</comment>
<feature type="compositionally biased region" description="Basic and acidic residues" evidence="1">
    <location>
        <begin position="170"/>
        <end position="179"/>
    </location>
</feature>
<dbReference type="Proteomes" id="UP000326396">
    <property type="component" value="Linkage Group LG2"/>
</dbReference>
<dbReference type="EMBL" id="SZYD01000012">
    <property type="protein sequence ID" value="KAD4585941.1"/>
    <property type="molecule type" value="Genomic_DNA"/>
</dbReference>
<dbReference type="EMBL" id="SZYD01000158">
    <property type="protein sequence ID" value="KAD2126024.1"/>
    <property type="molecule type" value="Genomic_DNA"/>
</dbReference>
<feature type="region of interest" description="Disordered" evidence="1">
    <location>
        <begin position="168"/>
        <end position="208"/>
    </location>
</feature>
<feature type="region of interest" description="Disordered" evidence="1">
    <location>
        <begin position="221"/>
        <end position="241"/>
    </location>
</feature>
<protein>
    <recommendedName>
        <fullName evidence="5">Membrane-associated kinase regulator 2</fullName>
    </recommendedName>
</protein>
<evidence type="ECO:0000313" key="4">
    <source>
        <dbReference type="Proteomes" id="UP000326396"/>
    </source>
</evidence>
<evidence type="ECO:0008006" key="5">
    <source>
        <dbReference type="Google" id="ProtNLM"/>
    </source>
</evidence>
<proteinExistence type="predicted"/>
<dbReference type="AlphaFoldDB" id="A0A5N6LJS2"/>
<dbReference type="InterPro" id="IPR039619">
    <property type="entry name" value="MAKR2/5"/>
</dbReference>